<dbReference type="Gene3D" id="3.40.50.1000">
    <property type="entry name" value="HAD superfamily/HAD-like"/>
    <property type="match status" value="1"/>
</dbReference>
<feature type="compositionally biased region" description="Low complexity" evidence="1">
    <location>
        <begin position="156"/>
        <end position="170"/>
    </location>
</feature>
<comment type="caution">
    <text evidence="2">The sequence shown here is derived from an EMBL/GenBank/DDBJ whole genome shotgun (WGS) entry which is preliminary data.</text>
</comment>
<sequence length="200" mass="21296">MVDLAFAGLPPPMAILDQSHCTDAGEAHPDDISGTRRLMLKELSRLWSMGAWAAPFGPSNTLLVDDSPYKVVANPAHTAIHPTEWQGPTDPDPASHGALSPKGALRRVLAAVADAEDVRLAVGRLFAEEKAVEGFTRTSDCEILRALRERRPAWRPSMASVGSSSVVTSASPPPTTTQPQPLDADLGAALMRMLGIRNTS</sequence>
<proteinExistence type="predicted"/>
<dbReference type="Proteomes" id="UP000037460">
    <property type="component" value="Unassembled WGS sequence"/>
</dbReference>
<dbReference type="OrthoDB" id="1711508at2759"/>
<accession>A0A0M0LPU6</accession>
<reference evidence="3" key="1">
    <citation type="journal article" date="2015" name="PLoS Genet.">
        <title>Genome Sequence and Transcriptome Analyses of Chrysochromulina tobin: Metabolic Tools for Enhanced Algal Fitness in the Prominent Order Prymnesiales (Haptophyceae).</title>
        <authorList>
            <person name="Hovde B.T."/>
            <person name="Deodato C.R."/>
            <person name="Hunsperger H.M."/>
            <person name="Ryken S.A."/>
            <person name="Yost W."/>
            <person name="Jha R.K."/>
            <person name="Patterson J."/>
            <person name="Monnat R.J. Jr."/>
            <person name="Barlow S.B."/>
            <person name="Starkenburg S.R."/>
            <person name="Cattolico R.A."/>
        </authorList>
    </citation>
    <scope>NUCLEOTIDE SEQUENCE</scope>
    <source>
        <strain evidence="3">CCMP291</strain>
    </source>
</reference>
<evidence type="ECO:0008006" key="4">
    <source>
        <dbReference type="Google" id="ProtNLM"/>
    </source>
</evidence>
<dbReference type="InterPro" id="IPR023214">
    <property type="entry name" value="HAD_sf"/>
</dbReference>
<name>A0A0M0LPU6_9EUKA</name>
<protein>
    <recommendedName>
        <fullName evidence="4">FCP1 homology domain-containing protein</fullName>
    </recommendedName>
</protein>
<evidence type="ECO:0000256" key="1">
    <source>
        <dbReference type="SAM" id="MobiDB-lite"/>
    </source>
</evidence>
<evidence type="ECO:0000313" key="3">
    <source>
        <dbReference type="Proteomes" id="UP000037460"/>
    </source>
</evidence>
<dbReference type="AlphaFoldDB" id="A0A0M0LPU6"/>
<feature type="region of interest" description="Disordered" evidence="1">
    <location>
        <begin position="154"/>
        <end position="183"/>
    </location>
</feature>
<dbReference type="EMBL" id="JWZX01000515">
    <property type="protein sequence ID" value="KOO52758.1"/>
    <property type="molecule type" value="Genomic_DNA"/>
</dbReference>
<keyword evidence="3" id="KW-1185">Reference proteome</keyword>
<evidence type="ECO:0000313" key="2">
    <source>
        <dbReference type="EMBL" id="KOO52758.1"/>
    </source>
</evidence>
<feature type="region of interest" description="Disordered" evidence="1">
    <location>
        <begin position="81"/>
        <end position="100"/>
    </location>
</feature>
<gene>
    <name evidence="2" type="ORF">Ctob_014286</name>
</gene>
<organism evidence="2 3">
    <name type="scientific">Chrysochromulina tobinii</name>
    <dbReference type="NCBI Taxonomy" id="1460289"/>
    <lineage>
        <taxon>Eukaryota</taxon>
        <taxon>Haptista</taxon>
        <taxon>Haptophyta</taxon>
        <taxon>Prymnesiophyceae</taxon>
        <taxon>Prymnesiales</taxon>
        <taxon>Chrysochromulinaceae</taxon>
        <taxon>Chrysochromulina</taxon>
    </lineage>
</organism>